<dbReference type="Proteomes" id="UP000191980">
    <property type="component" value="Unassembled WGS sequence"/>
</dbReference>
<dbReference type="RefSeq" id="WP_080522467.1">
    <property type="nucleotide sequence ID" value="NZ_LPUF01000001.1"/>
</dbReference>
<dbReference type="GO" id="GO:0070497">
    <property type="term" value="F:6-carboxytetrahydropterin synthase activity"/>
    <property type="evidence" value="ECO:0007669"/>
    <property type="project" value="UniProtKB-EC"/>
</dbReference>
<evidence type="ECO:0000313" key="11">
    <source>
        <dbReference type="EMBL" id="OQK17858.1"/>
    </source>
</evidence>
<keyword evidence="12" id="KW-1185">Reference proteome</keyword>
<feature type="binding site" evidence="10">
    <location>
        <position position="14"/>
    </location>
    <ligand>
        <name>Zn(2+)</name>
        <dbReference type="ChEBI" id="CHEBI:29105"/>
    </ligand>
</feature>
<feature type="active site" description="Proton acceptor" evidence="9">
    <location>
        <position position="25"/>
    </location>
</feature>
<comment type="catalytic activity">
    <reaction evidence="7 8">
        <text>7,8-dihydroneopterin 3'-triphosphate + H2O = 6-carboxy-5,6,7,8-tetrahydropterin + triphosphate + acetaldehyde + 2 H(+)</text>
        <dbReference type="Rhea" id="RHEA:27966"/>
        <dbReference type="ChEBI" id="CHEBI:15343"/>
        <dbReference type="ChEBI" id="CHEBI:15377"/>
        <dbReference type="ChEBI" id="CHEBI:15378"/>
        <dbReference type="ChEBI" id="CHEBI:18036"/>
        <dbReference type="ChEBI" id="CHEBI:58462"/>
        <dbReference type="ChEBI" id="CHEBI:61032"/>
        <dbReference type="EC" id="4.1.2.50"/>
    </reaction>
</comment>
<accession>A0A1V8M8M0</accession>
<dbReference type="PIRSF" id="PIRSF006113">
    <property type="entry name" value="PTP_synth"/>
    <property type="match status" value="1"/>
</dbReference>
<protein>
    <recommendedName>
        <fullName evidence="3 8">6-carboxy-5,6,7,8-tetrahydropterin synthase</fullName>
        <ecNumber evidence="8">4.-.-.-</ecNumber>
    </recommendedName>
</protein>
<evidence type="ECO:0000256" key="8">
    <source>
        <dbReference type="PIRNR" id="PIRNR006113"/>
    </source>
</evidence>
<organism evidence="11 12">
    <name type="scientific">Methyloprofundus sedimenti</name>
    <dbReference type="NCBI Taxonomy" id="1420851"/>
    <lineage>
        <taxon>Bacteria</taxon>
        <taxon>Pseudomonadati</taxon>
        <taxon>Pseudomonadota</taxon>
        <taxon>Gammaproteobacteria</taxon>
        <taxon>Methylococcales</taxon>
        <taxon>Methylococcaceae</taxon>
        <taxon>Methyloprofundus</taxon>
    </lineage>
</organism>
<dbReference type="STRING" id="1420851.AU255_08350"/>
<evidence type="ECO:0000256" key="5">
    <source>
        <dbReference type="ARBA" id="ARBA00022833"/>
    </source>
</evidence>
<dbReference type="EC" id="4.-.-.-" evidence="8"/>
<dbReference type="GO" id="GO:0046872">
    <property type="term" value="F:metal ion binding"/>
    <property type="evidence" value="ECO:0007669"/>
    <property type="project" value="UniProtKB-KW"/>
</dbReference>
<comment type="cofactor">
    <cofactor evidence="8 10">
        <name>Zn(2+)</name>
        <dbReference type="ChEBI" id="CHEBI:29105"/>
    </cofactor>
    <text evidence="8 10">Binds 1 zinc ion per subunit.</text>
</comment>
<evidence type="ECO:0000256" key="10">
    <source>
        <dbReference type="PIRSR" id="PIRSR006113-2"/>
    </source>
</evidence>
<keyword evidence="8" id="KW-0671">Queuosine biosynthesis</keyword>
<dbReference type="EMBL" id="LPUF01000001">
    <property type="protein sequence ID" value="OQK17858.1"/>
    <property type="molecule type" value="Genomic_DNA"/>
</dbReference>
<evidence type="ECO:0000256" key="9">
    <source>
        <dbReference type="PIRSR" id="PIRSR006113-1"/>
    </source>
</evidence>
<comment type="pathway">
    <text evidence="1 8">Purine metabolism; 7-cyano-7-deazaguanine biosynthesis.</text>
</comment>
<dbReference type="Gene3D" id="3.30.479.10">
    <property type="entry name" value="6-pyruvoyl tetrahydropterin synthase/QueD"/>
    <property type="match status" value="1"/>
</dbReference>
<gene>
    <name evidence="11" type="ORF">AU255_08350</name>
</gene>
<evidence type="ECO:0000256" key="7">
    <source>
        <dbReference type="ARBA" id="ARBA00048807"/>
    </source>
</evidence>
<proteinExistence type="inferred from homology"/>
<dbReference type="UniPathway" id="UPA00391"/>
<dbReference type="InterPro" id="IPR007115">
    <property type="entry name" value="6-PTP_synth/QueD"/>
</dbReference>
<dbReference type="PANTHER" id="PTHR12589:SF7">
    <property type="entry name" value="6-PYRUVOYL TETRAHYDROBIOPTERIN SYNTHASE"/>
    <property type="match status" value="1"/>
</dbReference>
<evidence type="ECO:0000256" key="1">
    <source>
        <dbReference type="ARBA" id="ARBA00005061"/>
    </source>
</evidence>
<keyword evidence="6 8" id="KW-0456">Lyase</keyword>
<dbReference type="OrthoDB" id="9804698at2"/>
<feature type="binding site" evidence="10">
    <location>
        <position position="31"/>
    </location>
    <ligand>
        <name>Zn(2+)</name>
        <dbReference type="ChEBI" id="CHEBI:29105"/>
    </ligand>
</feature>
<feature type="active site" description="Charge relay system" evidence="9">
    <location>
        <position position="107"/>
    </location>
</feature>
<comment type="caution">
    <text evidence="11">The sequence shown here is derived from an EMBL/GenBank/DDBJ whole genome shotgun (WGS) entry which is preliminary data.</text>
</comment>
<evidence type="ECO:0000256" key="6">
    <source>
        <dbReference type="ARBA" id="ARBA00023239"/>
    </source>
</evidence>
<dbReference type="Pfam" id="PF01242">
    <property type="entry name" value="PTPS"/>
    <property type="match status" value="1"/>
</dbReference>
<feature type="binding site" evidence="10">
    <location>
        <position position="29"/>
    </location>
    <ligand>
        <name>Zn(2+)</name>
        <dbReference type="ChEBI" id="CHEBI:29105"/>
    </ligand>
</feature>
<keyword evidence="4 8" id="KW-0479">Metal-binding</keyword>
<reference evidence="11 12" key="1">
    <citation type="submission" date="2015-12" db="EMBL/GenBank/DDBJ databases">
        <authorList>
            <person name="Shamseldin A."/>
            <person name="Moawad H."/>
            <person name="Abd El-Rahim W.M."/>
            <person name="Sadowsky M.J."/>
        </authorList>
    </citation>
    <scope>NUCLEOTIDE SEQUENCE [LARGE SCALE GENOMIC DNA]</scope>
    <source>
        <strain evidence="11 12">WF1</strain>
    </source>
</reference>
<dbReference type="SUPFAM" id="SSF55620">
    <property type="entry name" value="Tetrahydrobiopterin biosynthesis enzymes-like"/>
    <property type="match status" value="1"/>
</dbReference>
<sequence length="117" mass="13251">MYTISKQFNFSASHIIEGLPEQHPCSRLHGHNYVVELVLAAEELNATGFVVDYNDLAVFKTMIDETLDHRHLNDVLTGPTTAESIAKYLYDHAKHIWHEVISVSVSETPKTNATYRP</sequence>
<evidence type="ECO:0000256" key="4">
    <source>
        <dbReference type="ARBA" id="ARBA00022723"/>
    </source>
</evidence>
<keyword evidence="5 8" id="KW-0862">Zinc</keyword>
<dbReference type="PANTHER" id="PTHR12589">
    <property type="entry name" value="PYRUVOYL TETRAHYDROBIOPTERIN SYNTHASE"/>
    <property type="match status" value="1"/>
</dbReference>
<feature type="active site" description="Charge relay system" evidence="9">
    <location>
        <position position="69"/>
    </location>
</feature>
<evidence type="ECO:0000313" key="12">
    <source>
        <dbReference type="Proteomes" id="UP000191980"/>
    </source>
</evidence>
<comment type="similarity">
    <text evidence="2 8">Belongs to the PTPS family. QueD subfamily.</text>
</comment>
<dbReference type="InterPro" id="IPR038418">
    <property type="entry name" value="6-PTP_synth/QueD_sf"/>
</dbReference>
<dbReference type="AlphaFoldDB" id="A0A1V8M8M0"/>
<dbReference type="GO" id="GO:0008616">
    <property type="term" value="P:tRNA queuosine(34) biosynthetic process"/>
    <property type="evidence" value="ECO:0007669"/>
    <property type="project" value="UniProtKB-KW"/>
</dbReference>
<name>A0A1V8M8M0_9GAMM</name>
<evidence type="ECO:0000256" key="3">
    <source>
        <dbReference type="ARBA" id="ARBA00018141"/>
    </source>
</evidence>
<evidence type="ECO:0000256" key="2">
    <source>
        <dbReference type="ARBA" id="ARBA00008900"/>
    </source>
</evidence>